<comment type="caution">
    <text evidence="4">The sequence shown here is derived from an EMBL/GenBank/DDBJ whole genome shotgun (WGS) entry which is preliminary data.</text>
</comment>
<dbReference type="InterPro" id="IPR029154">
    <property type="entry name" value="HIBADH-like_NADP-bd"/>
</dbReference>
<dbReference type="SUPFAM" id="SSF51735">
    <property type="entry name" value="NAD(P)-binding Rossmann-fold domains"/>
    <property type="match status" value="2"/>
</dbReference>
<dbReference type="Gene3D" id="3.40.50.720">
    <property type="entry name" value="NAD(P)-binding Rossmann-like Domain"/>
    <property type="match status" value="2"/>
</dbReference>
<keyword evidence="2" id="KW-0560">Oxidoreductase</keyword>
<dbReference type="InterPro" id="IPR036291">
    <property type="entry name" value="NAD(P)-bd_dom_sf"/>
</dbReference>
<evidence type="ECO:0000313" key="5">
    <source>
        <dbReference type="Proteomes" id="UP001185922"/>
    </source>
</evidence>
<feature type="domain" description="Ketoreductase" evidence="3">
    <location>
        <begin position="9"/>
        <end position="182"/>
    </location>
</feature>
<dbReference type="Proteomes" id="UP001185922">
    <property type="component" value="Unassembled WGS sequence"/>
</dbReference>
<dbReference type="PRINTS" id="PR00081">
    <property type="entry name" value="GDHRDH"/>
</dbReference>
<dbReference type="GO" id="GO:0051287">
    <property type="term" value="F:NAD binding"/>
    <property type="evidence" value="ECO:0007669"/>
    <property type="project" value="InterPro"/>
</dbReference>
<dbReference type="NCBIfam" id="NF005853">
    <property type="entry name" value="PRK07774.1"/>
    <property type="match status" value="1"/>
</dbReference>
<dbReference type="InterPro" id="IPR013328">
    <property type="entry name" value="6PGD_dom2"/>
</dbReference>
<dbReference type="CDD" id="cd05233">
    <property type="entry name" value="SDR_c"/>
    <property type="match status" value="1"/>
</dbReference>
<dbReference type="InterPro" id="IPR002347">
    <property type="entry name" value="SDR_fam"/>
</dbReference>
<comment type="similarity">
    <text evidence="1">Belongs to the short-chain dehydrogenases/reductases (SDR) family.</text>
</comment>
<dbReference type="PANTHER" id="PTHR42760">
    <property type="entry name" value="SHORT-CHAIN DEHYDROGENASES/REDUCTASES FAMILY MEMBER"/>
    <property type="match status" value="1"/>
</dbReference>
<reference evidence="4" key="1">
    <citation type="submission" date="2023-10" db="EMBL/GenBank/DDBJ databases">
        <title>Development of a sustainable strategy for remediation of hydrocarbon-contaminated territories based on the waste exchange concept.</title>
        <authorList>
            <person name="Krivoruchko A."/>
        </authorList>
    </citation>
    <scope>NUCLEOTIDE SEQUENCE</scope>
    <source>
        <strain evidence="4">IEGM 1279</strain>
    </source>
</reference>
<sequence length="480" mass="49631">MSSQRFENKTVIVTGAAGGIGEAYARALAAEGANVVVADLADEKGKQVAADIGGLYVSTDVADEESAKALAAATVDAYGSIDGLVNNAAIYGGMKLDFLITVPWDYYKKFMSVNLDGALNVTRAVYPHMTNGGGAIVNQSSTAAWLYSGFYGLAKVGVNGLTQQLATELGGQNIRVNAIAPGPIDTEATRTTTPKEMVADIVNRLPLKRFGKPEDLVGMCLFLLSDEAIGKVVDKGAKAAGSLAELAAGTDIVGICVLNDEQVRSVVTGPDGLLSTARPGTIITVHSTIGPDTAVDLAEQCAARDVVLLDAPISGGAMGAASGRLAIMVGGPREAYEKLKEPFRLTADMLVHAGPEVGAGTKMKLARNLLHFISFTATTEAARLAEAAGLDITKLGKVVRHTDAVTGGAGAIMLRETTATLDTDDPWYGIFTGVRTLGEKDLSLALALGDELGVDLPLGQIALRELAPGLGVPHLEGETA</sequence>
<dbReference type="Pfam" id="PF13561">
    <property type="entry name" value="adh_short_C2"/>
    <property type="match status" value="1"/>
</dbReference>
<dbReference type="FunFam" id="3.40.50.720:FF:000084">
    <property type="entry name" value="Short-chain dehydrogenase reductase"/>
    <property type="match status" value="1"/>
</dbReference>
<accession>A0AAE4R7N6</accession>
<dbReference type="GO" id="GO:0030497">
    <property type="term" value="P:fatty acid elongation"/>
    <property type="evidence" value="ECO:0007669"/>
    <property type="project" value="TreeGrafter"/>
</dbReference>
<evidence type="ECO:0000313" key="4">
    <source>
        <dbReference type="EMBL" id="MDV6314559.1"/>
    </source>
</evidence>
<name>A0AAE4R7N6_9ACTN</name>
<dbReference type="Pfam" id="PF14833">
    <property type="entry name" value="NAD_binding_11"/>
    <property type="match status" value="1"/>
</dbReference>
<evidence type="ECO:0000256" key="1">
    <source>
        <dbReference type="ARBA" id="ARBA00006484"/>
    </source>
</evidence>
<dbReference type="InterPro" id="IPR057326">
    <property type="entry name" value="KR_dom"/>
</dbReference>
<evidence type="ECO:0000256" key="2">
    <source>
        <dbReference type="ARBA" id="ARBA00023002"/>
    </source>
</evidence>
<dbReference type="GO" id="GO:0016616">
    <property type="term" value="F:oxidoreductase activity, acting on the CH-OH group of donors, NAD or NADP as acceptor"/>
    <property type="evidence" value="ECO:0007669"/>
    <property type="project" value="TreeGrafter"/>
</dbReference>
<dbReference type="Gene3D" id="1.10.1040.10">
    <property type="entry name" value="N-(1-d-carboxylethyl)-l-norvaline Dehydrogenase, domain 2"/>
    <property type="match status" value="1"/>
</dbReference>
<organism evidence="4 5">
    <name type="scientific">Gordonia amicalis</name>
    <dbReference type="NCBI Taxonomy" id="89053"/>
    <lineage>
        <taxon>Bacteria</taxon>
        <taxon>Bacillati</taxon>
        <taxon>Actinomycetota</taxon>
        <taxon>Actinomycetes</taxon>
        <taxon>Mycobacteriales</taxon>
        <taxon>Gordoniaceae</taxon>
        <taxon>Gordonia</taxon>
    </lineage>
</organism>
<dbReference type="PRINTS" id="PR00080">
    <property type="entry name" value="SDRFAMILY"/>
</dbReference>
<protein>
    <submittedName>
        <fullName evidence="4">SDR family oxidoreductase</fullName>
    </submittedName>
</protein>
<dbReference type="RefSeq" id="WP_159404953.1">
    <property type="nucleotide sequence ID" value="NZ_CP096596.1"/>
</dbReference>
<dbReference type="EMBL" id="JAWLKH010000038">
    <property type="protein sequence ID" value="MDV6314559.1"/>
    <property type="molecule type" value="Genomic_DNA"/>
</dbReference>
<gene>
    <name evidence="4" type="ORF">R3Q15_22265</name>
</gene>
<dbReference type="AlphaFoldDB" id="A0AAE4R7N6"/>
<proteinExistence type="inferred from homology"/>
<dbReference type="SMART" id="SM00822">
    <property type="entry name" value="PKS_KR"/>
    <property type="match status" value="1"/>
</dbReference>
<dbReference type="SUPFAM" id="SSF48179">
    <property type="entry name" value="6-phosphogluconate dehydrogenase C-terminal domain-like"/>
    <property type="match status" value="1"/>
</dbReference>
<evidence type="ECO:0000259" key="3">
    <source>
        <dbReference type="SMART" id="SM00822"/>
    </source>
</evidence>
<dbReference type="PANTHER" id="PTHR42760:SF40">
    <property type="entry name" value="3-OXOACYL-[ACYL-CARRIER-PROTEIN] REDUCTASE, CHLOROPLASTIC"/>
    <property type="match status" value="1"/>
</dbReference>
<dbReference type="InterPro" id="IPR008927">
    <property type="entry name" value="6-PGluconate_DH-like_C_sf"/>
</dbReference>